<gene>
    <name evidence="2" type="ORF">V4F39_00150</name>
</gene>
<sequence length="229" mass="24832">MTEWWTYAPSDFLMFSARSYERLVERYNLEWWPAHLFVLLAALAVLGTALRTGPPQRRPAAARSLAMLPALLLAAAWLGVAWAFHYHRMAAINWASVHLAWAFAVQAALLLWAGWRGERLAPRPPPRQAADRAAAVLVAAAIAAYPVIALWAGTPAAQAPVFGLMPEPTVAATLGWLALARRPPGVLWVLPLAYSALAGVMLHLLAAPDAWLLPAFALAALACAVARRR</sequence>
<protein>
    <submittedName>
        <fullName evidence="2">DUF6064 family protein</fullName>
    </submittedName>
</protein>
<evidence type="ECO:0000313" key="2">
    <source>
        <dbReference type="EMBL" id="MEF7612297.1"/>
    </source>
</evidence>
<evidence type="ECO:0000256" key="1">
    <source>
        <dbReference type="SAM" id="Phobius"/>
    </source>
</evidence>
<name>A0AAW9QA62_9BURK</name>
<keyword evidence="1" id="KW-0472">Membrane</keyword>
<accession>A0AAW9QA62</accession>
<feature type="transmembrane region" description="Helical" evidence="1">
    <location>
        <begin position="186"/>
        <end position="205"/>
    </location>
</feature>
<feature type="transmembrane region" description="Helical" evidence="1">
    <location>
        <begin position="133"/>
        <end position="153"/>
    </location>
</feature>
<feature type="transmembrane region" description="Helical" evidence="1">
    <location>
        <begin position="91"/>
        <end position="112"/>
    </location>
</feature>
<feature type="transmembrane region" description="Helical" evidence="1">
    <location>
        <begin position="65"/>
        <end position="85"/>
    </location>
</feature>
<feature type="transmembrane region" description="Helical" evidence="1">
    <location>
        <begin position="211"/>
        <end position="227"/>
    </location>
</feature>
<organism evidence="2 3">
    <name type="scientific">Aquincola agrisoli</name>
    <dbReference type="NCBI Taxonomy" id="3119538"/>
    <lineage>
        <taxon>Bacteria</taxon>
        <taxon>Pseudomonadati</taxon>
        <taxon>Pseudomonadota</taxon>
        <taxon>Betaproteobacteria</taxon>
        <taxon>Burkholderiales</taxon>
        <taxon>Sphaerotilaceae</taxon>
        <taxon>Aquincola</taxon>
    </lineage>
</organism>
<evidence type="ECO:0000313" key="3">
    <source>
        <dbReference type="Proteomes" id="UP001336250"/>
    </source>
</evidence>
<proteinExistence type="predicted"/>
<comment type="caution">
    <text evidence="2">The sequence shown here is derived from an EMBL/GenBank/DDBJ whole genome shotgun (WGS) entry which is preliminary data.</text>
</comment>
<dbReference type="InterPro" id="IPR045708">
    <property type="entry name" value="DUF6064"/>
</dbReference>
<feature type="transmembrane region" description="Helical" evidence="1">
    <location>
        <begin position="32"/>
        <end position="53"/>
    </location>
</feature>
<reference evidence="2 3" key="1">
    <citation type="submission" date="2024-02" db="EMBL/GenBank/DDBJ databases">
        <title>Genome sequence of Aquincola sp. MAHUQ-54.</title>
        <authorList>
            <person name="Huq M.A."/>
        </authorList>
    </citation>
    <scope>NUCLEOTIDE SEQUENCE [LARGE SCALE GENOMIC DNA]</scope>
    <source>
        <strain evidence="2 3">MAHUQ-54</strain>
    </source>
</reference>
<dbReference type="AlphaFoldDB" id="A0AAW9QA62"/>
<keyword evidence="1" id="KW-1133">Transmembrane helix</keyword>
<keyword evidence="1" id="KW-0812">Transmembrane</keyword>
<dbReference type="EMBL" id="JAZIBG010000001">
    <property type="protein sequence ID" value="MEF7612297.1"/>
    <property type="molecule type" value="Genomic_DNA"/>
</dbReference>
<dbReference type="Pfam" id="PF19540">
    <property type="entry name" value="DUF6064"/>
    <property type="match status" value="1"/>
</dbReference>
<dbReference type="RefSeq" id="WP_332287195.1">
    <property type="nucleotide sequence ID" value="NZ_JAZIBG010000001.1"/>
</dbReference>
<feature type="transmembrane region" description="Helical" evidence="1">
    <location>
        <begin position="159"/>
        <end position="179"/>
    </location>
</feature>
<dbReference type="Proteomes" id="UP001336250">
    <property type="component" value="Unassembled WGS sequence"/>
</dbReference>
<keyword evidence="3" id="KW-1185">Reference proteome</keyword>